<feature type="non-terminal residue" evidence="1">
    <location>
        <position position="1"/>
    </location>
</feature>
<dbReference type="Proteomes" id="UP000811365">
    <property type="component" value="Unassembled WGS sequence"/>
</dbReference>
<dbReference type="EMBL" id="JAGZYH010000056">
    <property type="protein sequence ID" value="MBS6622897.1"/>
    <property type="molecule type" value="Genomic_DNA"/>
</dbReference>
<evidence type="ECO:0000313" key="2">
    <source>
        <dbReference type="Proteomes" id="UP000811365"/>
    </source>
</evidence>
<evidence type="ECO:0000313" key="1">
    <source>
        <dbReference type="EMBL" id="MBS6622897.1"/>
    </source>
</evidence>
<reference evidence="1" key="1">
    <citation type="submission" date="2021-02" db="EMBL/GenBank/DDBJ databases">
        <title>Infant gut strain persistence is associated with maternal origin, phylogeny, and functional potential including surface adhesion and iron acquisition.</title>
        <authorList>
            <person name="Lou Y.C."/>
        </authorList>
    </citation>
    <scope>NUCLEOTIDE SEQUENCE</scope>
    <source>
        <strain evidence="1">L2_039_000G1_dasL2_039_000G1_maxbin2.maxbin.077</strain>
    </source>
</reference>
<gene>
    <name evidence="1" type="ORF">KH315_12170</name>
</gene>
<comment type="caution">
    <text evidence="1">The sequence shown here is derived from an EMBL/GenBank/DDBJ whole genome shotgun (WGS) entry which is preliminary data.</text>
</comment>
<protein>
    <submittedName>
        <fullName evidence="1">Uncharacterized protein</fullName>
    </submittedName>
</protein>
<proteinExistence type="predicted"/>
<sequence>LRKRNTIGGAVNRRSPKNAFSEAASIFGLRQLLWGLKGASSPFLVDPARRNRWWFSGSLLTSKENNQPE</sequence>
<dbReference type="AlphaFoldDB" id="A0A9E1GM21"/>
<organism evidence="1 2">
    <name type="scientific">Faecalibacterium prausnitzii</name>
    <dbReference type="NCBI Taxonomy" id="853"/>
    <lineage>
        <taxon>Bacteria</taxon>
        <taxon>Bacillati</taxon>
        <taxon>Bacillota</taxon>
        <taxon>Clostridia</taxon>
        <taxon>Eubacteriales</taxon>
        <taxon>Oscillospiraceae</taxon>
        <taxon>Faecalibacterium</taxon>
    </lineage>
</organism>
<accession>A0A9E1GM21</accession>
<name>A0A9E1GM21_9FIRM</name>